<organism evidence="1 2">
    <name type="scientific">Strawberry lethal yellows phytoplasma (CPA) str. NZSb11</name>
    <dbReference type="NCBI Taxonomy" id="980422"/>
    <lineage>
        <taxon>Bacteria</taxon>
        <taxon>Bacillati</taxon>
        <taxon>Mycoplasmatota</taxon>
        <taxon>Mollicutes</taxon>
        <taxon>Acholeplasmatales</taxon>
        <taxon>Acholeplasmataceae</taxon>
        <taxon>Candidatus Phytoplasma</taxon>
        <taxon>16SrXII (Stolbur group)</taxon>
    </lineage>
</organism>
<sequence length="34" mass="4061">MPLLKTSFICYNYVSNKKRKIKKGIKLQSYHDTN</sequence>
<dbReference type="Proteomes" id="UP000013941">
    <property type="component" value="Chromosome"/>
</dbReference>
<gene>
    <name evidence="1" type="ORF">SLY_0312</name>
</gene>
<name>R4S0A6_PHYAS</name>
<dbReference type="AlphaFoldDB" id="R4S0A6"/>
<dbReference type="EMBL" id="CP002548">
    <property type="protein sequence ID" value="AGL90234.1"/>
    <property type="molecule type" value="Genomic_DNA"/>
</dbReference>
<reference evidence="1 2" key="1">
    <citation type="journal article" date="2013" name="BMC Genomics">
        <title>Comparison of the complete genome sequence of two closely related isolates of 'Candidatus Phytoplasma australiense' reveals genome plasticity.</title>
        <authorList>
            <person name="Andersen M.T."/>
            <person name="Liefting L.W."/>
            <person name="Havukkala I."/>
            <person name="Beever R.E."/>
        </authorList>
    </citation>
    <scope>NUCLEOTIDE SEQUENCE [LARGE SCALE GENOMIC DNA]</scope>
    <source>
        <strain evidence="1 2">NZSb11</strain>
    </source>
</reference>
<protein>
    <submittedName>
        <fullName evidence="1">Uncharacterized protein</fullName>
    </submittedName>
</protein>
<accession>R4S0A6</accession>
<evidence type="ECO:0000313" key="1">
    <source>
        <dbReference type="EMBL" id="AGL90234.1"/>
    </source>
</evidence>
<dbReference type="HOGENOM" id="CLU_3376340_0_0_14"/>
<dbReference type="KEGG" id="nzs:SLY_0312"/>
<keyword evidence="2" id="KW-1185">Reference proteome</keyword>
<evidence type="ECO:0000313" key="2">
    <source>
        <dbReference type="Proteomes" id="UP000013941"/>
    </source>
</evidence>
<proteinExistence type="predicted"/>